<dbReference type="Proteomes" id="UP000483820">
    <property type="component" value="Chromosome II"/>
</dbReference>
<accession>A0A6A5HIP3</accession>
<name>A0A6A5HIP3_CAERE</name>
<evidence type="ECO:0000313" key="1">
    <source>
        <dbReference type="EMBL" id="KAF1765852.1"/>
    </source>
</evidence>
<dbReference type="GeneID" id="78774127"/>
<protein>
    <submittedName>
        <fullName evidence="1">Uncharacterized protein</fullName>
    </submittedName>
</protein>
<evidence type="ECO:0000313" key="2">
    <source>
        <dbReference type="Proteomes" id="UP000483820"/>
    </source>
</evidence>
<dbReference type="CTD" id="78774127"/>
<dbReference type="RefSeq" id="XP_053589542.1">
    <property type="nucleotide sequence ID" value="XM_053725348.1"/>
</dbReference>
<dbReference type="KEGG" id="crq:GCK72_005805"/>
<comment type="caution">
    <text evidence="1">The sequence shown here is derived from an EMBL/GenBank/DDBJ whole genome shotgun (WGS) entry which is preliminary data.</text>
</comment>
<dbReference type="AlphaFoldDB" id="A0A6A5HIP3"/>
<organism evidence="1 2">
    <name type="scientific">Caenorhabditis remanei</name>
    <name type="common">Caenorhabditis vulgaris</name>
    <dbReference type="NCBI Taxonomy" id="31234"/>
    <lineage>
        <taxon>Eukaryota</taxon>
        <taxon>Metazoa</taxon>
        <taxon>Ecdysozoa</taxon>
        <taxon>Nematoda</taxon>
        <taxon>Chromadorea</taxon>
        <taxon>Rhabditida</taxon>
        <taxon>Rhabditina</taxon>
        <taxon>Rhabditomorpha</taxon>
        <taxon>Rhabditoidea</taxon>
        <taxon>Rhabditidae</taxon>
        <taxon>Peloderinae</taxon>
        <taxon>Caenorhabditis</taxon>
    </lineage>
</organism>
<reference evidence="1 2" key="1">
    <citation type="submission" date="2019-12" db="EMBL/GenBank/DDBJ databases">
        <title>Chromosome-level assembly of the Caenorhabditis remanei genome.</title>
        <authorList>
            <person name="Teterina A.A."/>
            <person name="Willis J.H."/>
            <person name="Phillips P.C."/>
        </authorList>
    </citation>
    <scope>NUCLEOTIDE SEQUENCE [LARGE SCALE GENOMIC DNA]</scope>
    <source>
        <strain evidence="1 2">PX506</strain>
        <tissue evidence="1">Whole organism</tissue>
    </source>
</reference>
<dbReference type="EMBL" id="WUAV01000002">
    <property type="protein sequence ID" value="KAF1765852.1"/>
    <property type="molecule type" value="Genomic_DNA"/>
</dbReference>
<sequence>MPEILTVPEDQETAKLDAFRKYPCIPVILHGAIIVAKLVENLFGVQNAENGSLIVLNNIVGNFRGDAELSVDCRGSKMWRSNDERVIDKLSEGWWFWLEDVKGGSLSVTSIERIHKILFIDDSSTSHIDNTDSFLALGES</sequence>
<gene>
    <name evidence="1" type="ORF">GCK72_005805</name>
</gene>
<proteinExistence type="predicted"/>